<protein>
    <submittedName>
        <fullName evidence="1">Uncharacterized protein</fullName>
    </submittedName>
</protein>
<evidence type="ECO:0000313" key="1">
    <source>
        <dbReference type="EMBL" id="JAH68506.1"/>
    </source>
</evidence>
<organism evidence="1">
    <name type="scientific">Anguilla anguilla</name>
    <name type="common">European freshwater eel</name>
    <name type="synonym">Muraena anguilla</name>
    <dbReference type="NCBI Taxonomy" id="7936"/>
    <lineage>
        <taxon>Eukaryota</taxon>
        <taxon>Metazoa</taxon>
        <taxon>Chordata</taxon>
        <taxon>Craniata</taxon>
        <taxon>Vertebrata</taxon>
        <taxon>Euteleostomi</taxon>
        <taxon>Actinopterygii</taxon>
        <taxon>Neopterygii</taxon>
        <taxon>Teleostei</taxon>
        <taxon>Anguilliformes</taxon>
        <taxon>Anguillidae</taxon>
        <taxon>Anguilla</taxon>
    </lineage>
</organism>
<name>A0A0E9URY4_ANGAN</name>
<reference evidence="1" key="1">
    <citation type="submission" date="2014-11" db="EMBL/GenBank/DDBJ databases">
        <authorList>
            <person name="Amaro Gonzalez C."/>
        </authorList>
    </citation>
    <scope>NUCLEOTIDE SEQUENCE</scope>
</reference>
<proteinExistence type="predicted"/>
<dbReference type="AlphaFoldDB" id="A0A0E9URY4"/>
<dbReference type="EMBL" id="GBXM01040071">
    <property type="protein sequence ID" value="JAH68506.1"/>
    <property type="molecule type" value="Transcribed_RNA"/>
</dbReference>
<reference evidence="1" key="2">
    <citation type="journal article" date="2015" name="Fish Shellfish Immunol.">
        <title>Early steps in the European eel (Anguilla anguilla)-Vibrio vulnificus interaction in the gills: Role of the RtxA13 toxin.</title>
        <authorList>
            <person name="Callol A."/>
            <person name="Pajuelo D."/>
            <person name="Ebbesson L."/>
            <person name="Teles M."/>
            <person name="MacKenzie S."/>
            <person name="Amaro C."/>
        </authorList>
    </citation>
    <scope>NUCLEOTIDE SEQUENCE</scope>
</reference>
<sequence>MNKNADSLKLTADAMGAFLYNAVTALRFSIPLLATGCAHKL</sequence>
<accession>A0A0E9URY4</accession>